<evidence type="ECO:0000313" key="3">
    <source>
        <dbReference type="Proteomes" id="UP000198546"/>
    </source>
</evidence>
<dbReference type="GO" id="GO:0003677">
    <property type="term" value="F:DNA binding"/>
    <property type="evidence" value="ECO:0007669"/>
    <property type="project" value="UniProtKB-KW"/>
</dbReference>
<dbReference type="EMBL" id="LT629688">
    <property type="protein sequence ID" value="SDE27405.1"/>
    <property type="molecule type" value="Genomic_DNA"/>
</dbReference>
<dbReference type="AlphaFoldDB" id="A0A1G7BME1"/>
<dbReference type="Proteomes" id="UP000198546">
    <property type="component" value="Chromosome i"/>
</dbReference>
<evidence type="ECO:0000313" key="2">
    <source>
        <dbReference type="EMBL" id="SDE27405.1"/>
    </source>
</evidence>
<gene>
    <name evidence="2" type="ORF">SAMN04489747_2986</name>
</gene>
<proteinExistence type="predicted"/>
<reference evidence="2 3" key="1">
    <citation type="submission" date="2016-10" db="EMBL/GenBank/DDBJ databases">
        <authorList>
            <person name="de Groot N.N."/>
        </authorList>
    </citation>
    <scope>NUCLEOTIDE SEQUENCE [LARGE SCALE GENOMIC DNA]</scope>
    <source>
        <strain evidence="2 3">MON 2.2</strain>
    </source>
</reference>
<dbReference type="SMART" id="SM00418">
    <property type="entry name" value="HTH_ARSR"/>
    <property type="match status" value="1"/>
</dbReference>
<dbReference type="InterPro" id="IPR036388">
    <property type="entry name" value="WH-like_DNA-bd_sf"/>
</dbReference>
<evidence type="ECO:0000259" key="1">
    <source>
        <dbReference type="SMART" id="SM00418"/>
    </source>
</evidence>
<name>A0A1G7BME1_9ACTN</name>
<dbReference type="Gene3D" id="1.10.10.10">
    <property type="entry name" value="Winged helix-like DNA-binding domain superfamily/Winged helix DNA-binding domain"/>
    <property type="match status" value="1"/>
</dbReference>
<protein>
    <submittedName>
        <fullName evidence="2">DNA-binding transcriptional regulator, ArsR family</fullName>
    </submittedName>
</protein>
<accession>A0A1G7BME1</accession>
<dbReference type="InterPro" id="IPR036390">
    <property type="entry name" value="WH_DNA-bd_sf"/>
</dbReference>
<dbReference type="GO" id="GO:0003700">
    <property type="term" value="F:DNA-binding transcription factor activity"/>
    <property type="evidence" value="ECO:0007669"/>
    <property type="project" value="InterPro"/>
</dbReference>
<dbReference type="CDD" id="cd00090">
    <property type="entry name" value="HTH_ARSR"/>
    <property type="match status" value="1"/>
</dbReference>
<feature type="domain" description="HTH arsR-type" evidence="1">
    <location>
        <begin position="83"/>
        <end position="162"/>
    </location>
</feature>
<dbReference type="SUPFAM" id="SSF46785">
    <property type="entry name" value="Winged helix' DNA-binding domain"/>
    <property type="match status" value="1"/>
</dbReference>
<sequence length="163" mass="17182">MIDRLDALEQRLAALEEAAAGRPGGEVRVGDGEPWLIEESLRRDPDGAVHYGGHVEVAAGPVRWQYGHTTGDLLARDWSLVADGLAALAHPVRLHLLQLVLSGTDTTAALVADDAVGTTGQVHHHLRALAAAGWVASAGRGRWAVPATRVVPVLALMSVLHTP</sequence>
<dbReference type="OrthoDB" id="3730926at2"/>
<dbReference type="STRING" id="675864.SAMN04489747_2986"/>
<organism evidence="2 3">
    <name type="scientific">Auraticoccus monumenti</name>
    <dbReference type="NCBI Taxonomy" id="675864"/>
    <lineage>
        <taxon>Bacteria</taxon>
        <taxon>Bacillati</taxon>
        <taxon>Actinomycetota</taxon>
        <taxon>Actinomycetes</taxon>
        <taxon>Propionibacteriales</taxon>
        <taxon>Propionibacteriaceae</taxon>
        <taxon>Auraticoccus</taxon>
    </lineage>
</organism>
<dbReference type="InterPro" id="IPR011991">
    <property type="entry name" value="ArsR-like_HTH"/>
</dbReference>
<dbReference type="InterPro" id="IPR001845">
    <property type="entry name" value="HTH_ArsR_DNA-bd_dom"/>
</dbReference>
<keyword evidence="3" id="KW-1185">Reference proteome</keyword>
<keyword evidence="2" id="KW-0238">DNA-binding</keyword>